<evidence type="ECO:0000313" key="2">
    <source>
        <dbReference type="Proteomes" id="UP000789508"/>
    </source>
</evidence>
<sequence>NRESPTLSPEHHIETVLDLPITISTRILSGLRFNEVITDHFANQELTVFKI</sequence>
<dbReference type="EMBL" id="CAJVPS010001095">
    <property type="protein sequence ID" value="CAG8524020.1"/>
    <property type="molecule type" value="Genomic_DNA"/>
</dbReference>
<dbReference type="Proteomes" id="UP000789508">
    <property type="component" value="Unassembled WGS sequence"/>
</dbReference>
<accession>A0A9N9ACP6</accession>
<comment type="caution">
    <text evidence="1">The sequence shown here is derived from an EMBL/GenBank/DDBJ whole genome shotgun (WGS) entry which is preliminary data.</text>
</comment>
<proteinExistence type="predicted"/>
<gene>
    <name evidence="1" type="ORF">ALEPTO_LOCUS4616</name>
</gene>
<dbReference type="AlphaFoldDB" id="A0A9N9ACP6"/>
<feature type="non-terminal residue" evidence="1">
    <location>
        <position position="1"/>
    </location>
</feature>
<evidence type="ECO:0000313" key="1">
    <source>
        <dbReference type="EMBL" id="CAG8524020.1"/>
    </source>
</evidence>
<reference evidence="1" key="1">
    <citation type="submission" date="2021-06" db="EMBL/GenBank/DDBJ databases">
        <authorList>
            <person name="Kallberg Y."/>
            <person name="Tangrot J."/>
            <person name="Rosling A."/>
        </authorList>
    </citation>
    <scope>NUCLEOTIDE SEQUENCE</scope>
    <source>
        <strain evidence="1">FL130A</strain>
    </source>
</reference>
<keyword evidence="2" id="KW-1185">Reference proteome</keyword>
<protein>
    <submittedName>
        <fullName evidence="1">4999_t:CDS:1</fullName>
    </submittedName>
</protein>
<name>A0A9N9ACP6_9GLOM</name>
<organism evidence="1 2">
    <name type="scientific">Ambispora leptoticha</name>
    <dbReference type="NCBI Taxonomy" id="144679"/>
    <lineage>
        <taxon>Eukaryota</taxon>
        <taxon>Fungi</taxon>
        <taxon>Fungi incertae sedis</taxon>
        <taxon>Mucoromycota</taxon>
        <taxon>Glomeromycotina</taxon>
        <taxon>Glomeromycetes</taxon>
        <taxon>Archaeosporales</taxon>
        <taxon>Ambisporaceae</taxon>
        <taxon>Ambispora</taxon>
    </lineage>
</organism>